<gene>
    <name evidence="2" type="ORF">SSP24_31470</name>
</gene>
<evidence type="ECO:0000313" key="2">
    <source>
        <dbReference type="EMBL" id="GEC05492.1"/>
    </source>
</evidence>
<accession>A0A4Y3VEG2</accession>
<sequence length="79" mass="8283">MPPDPDEHSDPVVTSVSLAAEAALLEARLRMLREEIGHVDMRIKAVSDTLRLLGGAAPPAAEAPDGEECCESSGRGSTE</sequence>
<comment type="caution">
    <text evidence="2">The sequence shown here is derived from an EMBL/GenBank/DDBJ whole genome shotgun (WGS) entry which is preliminary data.</text>
</comment>
<dbReference type="AlphaFoldDB" id="A0A4Y3VEG2"/>
<evidence type="ECO:0000256" key="1">
    <source>
        <dbReference type="SAM" id="MobiDB-lite"/>
    </source>
</evidence>
<protein>
    <submittedName>
        <fullName evidence="2">Uncharacterized protein</fullName>
    </submittedName>
</protein>
<dbReference type="EMBL" id="BJND01000021">
    <property type="protein sequence ID" value="GEC05492.1"/>
    <property type="molecule type" value="Genomic_DNA"/>
</dbReference>
<reference evidence="2 3" key="1">
    <citation type="submission" date="2019-06" db="EMBL/GenBank/DDBJ databases">
        <title>Whole genome shotgun sequence of Streptomyces spinoverrucosus NBRC 14228.</title>
        <authorList>
            <person name="Hosoyama A."/>
            <person name="Uohara A."/>
            <person name="Ohji S."/>
            <person name="Ichikawa N."/>
        </authorList>
    </citation>
    <scope>NUCLEOTIDE SEQUENCE [LARGE SCALE GENOMIC DNA]</scope>
    <source>
        <strain evidence="2 3">NBRC 14228</strain>
    </source>
</reference>
<dbReference type="Proteomes" id="UP000317881">
    <property type="component" value="Unassembled WGS sequence"/>
</dbReference>
<feature type="region of interest" description="Disordered" evidence="1">
    <location>
        <begin position="56"/>
        <end position="79"/>
    </location>
</feature>
<proteinExistence type="predicted"/>
<name>A0A4Y3VEG2_9ACTN</name>
<evidence type="ECO:0000313" key="3">
    <source>
        <dbReference type="Proteomes" id="UP000317881"/>
    </source>
</evidence>
<keyword evidence="3" id="KW-1185">Reference proteome</keyword>
<organism evidence="2 3">
    <name type="scientific">Streptomyces spinoverrucosus</name>
    <dbReference type="NCBI Taxonomy" id="284043"/>
    <lineage>
        <taxon>Bacteria</taxon>
        <taxon>Bacillati</taxon>
        <taxon>Actinomycetota</taxon>
        <taxon>Actinomycetes</taxon>
        <taxon>Kitasatosporales</taxon>
        <taxon>Streptomycetaceae</taxon>
        <taxon>Streptomyces</taxon>
    </lineage>
</organism>